<dbReference type="SUPFAM" id="SSF52058">
    <property type="entry name" value="L domain-like"/>
    <property type="match status" value="1"/>
</dbReference>
<dbReference type="SMART" id="SM00446">
    <property type="entry name" value="LRRcap"/>
    <property type="match status" value="1"/>
</dbReference>
<dbReference type="GO" id="GO:0005737">
    <property type="term" value="C:cytoplasm"/>
    <property type="evidence" value="ECO:0007669"/>
    <property type="project" value="TreeGrafter"/>
</dbReference>
<keyword evidence="2" id="KW-0677">Repeat</keyword>
<feature type="non-terminal residue" evidence="3">
    <location>
        <position position="89"/>
    </location>
</feature>
<dbReference type="EMBL" id="CACRXK020039604">
    <property type="protein sequence ID" value="CAB4045467.1"/>
    <property type="molecule type" value="Genomic_DNA"/>
</dbReference>
<sequence length="89" mass="10227">KLDLTVNFVGELTSIKSLEVNHHLQQLFLTGNPCTQFTGYREYVITTLPQLKTLDGKEIEKSERILAKQDYANIVKSIVDQENAYRENI</sequence>
<dbReference type="InterPro" id="IPR032675">
    <property type="entry name" value="LRR_dom_sf"/>
</dbReference>
<dbReference type="PANTHER" id="PTHR18849">
    <property type="entry name" value="LEUCINE RICH REPEAT PROTEIN"/>
    <property type="match status" value="1"/>
</dbReference>
<protein>
    <submittedName>
        <fullName evidence="3">Uncharacterized protein</fullName>
    </submittedName>
</protein>
<dbReference type="GO" id="GO:0036158">
    <property type="term" value="P:outer dynein arm assembly"/>
    <property type="evidence" value="ECO:0007669"/>
    <property type="project" value="TreeGrafter"/>
</dbReference>
<evidence type="ECO:0000256" key="2">
    <source>
        <dbReference type="ARBA" id="ARBA00022737"/>
    </source>
</evidence>
<evidence type="ECO:0000256" key="1">
    <source>
        <dbReference type="ARBA" id="ARBA00022614"/>
    </source>
</evidence>
<accession>A0A7D9KH83</accession>
<name>A0A7D9KH83_PARCT</name>
<comment type="caution">
    <text evidence="3">The sequence shown here is derived from an EMBL/GenBank/DDBJ whole genome shotgun (WGS) entry which is preliminary data.</text>
</comment>
<dbReference type="OrthoDB" id="10250990at2759"/>
<proteinExistence type="predicted"/>
<evidence type="ECO:0000313" key="4">
    <source>
        <dbReference type="Proteomes" id="UP001152795"/>
    </source>
</evidence>
<organism evidence="3 4">
    <name type="scientific">Paramuricea clavata</name>
    <name type="common">Red gorgonian</name>
    <name type="synonym">Violescent sea-whip</name>
    <dbReference type="NCBI Taxonomy" id="317549"/>
    <lineage>
        <taxon>Eukaryota</taxon>
        <taxon>Metazoa</taxon>
        <taxon>Cnidaria</taxon>
        <taxon>Anthozoa</taxon>
        <taxon>Octocorallia</taxon>
        <taxon>Malacalcyonacea</taxon>
        <taxon>Plexauridae</taxon>
        <taxon>Paramuricea</taxon>
    </lineage>
</organism>
<dbReference type="Gene3D" id="3.80.10.10">
    <property type="entry name" value="Ribonuclease Inhibitor"/>
    <property type="match status" value="1"/>
</dbReference>
<gene>
    <name evidence="3" type="ORF">PACLA_8A061947</name>
</gene>
<dbReference type="InterPro" id="IPR003603">
    <property type="entry name" value="U2A'_phosphoprotein32A_C"/>
</dbReference>
<dbReference type="PANTHER" id="PTHR18849:SF0">
    <property type="entry name" value="CILIA- AND FLAGELLA-ASSOCIATED PROTEIN 410-RELATED"/>
    <property type="match status" value="1"/>
</dbReference>
<reference evidence="3" key="1">
    <citation type="submission" date="2020-04" db="EMBL/GenBank/DDBJ databases">
        <authorList>
            <person name="Alioto T."/>
            <person name="Alioto T."/>
            <person name="Gomez Garrido J."/>
        </authorList>
    </citation>
    <scope>NUCLEOTIDE SEQUENCE</scope>
    <source>
        <strain evidence="3">A484AB</strain>
    </source>
</reference>
<evidence type="ECO:0000313" key="3">
    <source>
        <dbReference type="EMBL" id="CAB4045467.1"/>
    </source>
</evidence>
<dbReference type="Proteomes" id="UP001152795">
    <property type="component" value="Unassembled WGS sequence"/>
</dbReference>
<keyword evidence="1" id="KW-0433">Leucine-rich repeat</keyword>
<keyword evidence="4" id="KW-1185">Reference proteome</keyword>
<dbReference type="Pfam" id="PF14580">
    <property type="entry name" value="LRR_9"/>
    <property type="match status" value="1"/>
</dbReference>
<feature type="non-terminal residue" evidence="3">
    <location>
        <position position="1"/>
    </location>
</feature>
<dbReference type="AlphaFoldDB" id="A0A7D9KH83"/>